<evidence type="ECO:0000313" key="1">
    <source>
        <dbReference type="EMBL" id="EET03732.1"/>
    </source>
</evidence>
<sequence>MQAETSCADFWLCPTFWTPVSAALAEVATINAMSGKYFTLSPSGRDS</sequence>
<dbReference type="EMBL" id="CM000833">
    <property type="protein sequence ID" value="EET03732.1"/>
    <property type="molecule type" value="Genomic_DNA"/>
</dbReference>
<dbReference type="Proteomes" id="UP000001812">
    <property type="component" value="Chromosome II"/>
</dbReference>
<organism evidence="1">
    <name type="scientific">Burkholderia pseudomallei 1710a</name>
    <dbReference type="NCBI Taxonomy" id="320371"/>
    <lineage>
        <taxon>Bacteria</taxon>
        <taxon>Pseudomonadati</taxon>
        <taxon>Pseudomonadota</taxon>
        <taxon>Betaproteobacteria</taxon>
        <taxon>Burkholderiales</taxon>
        <taxon>Burkholderiaceae</taxon>
        <taxon>Burkholderia</taxon>
        <taxon>pseudomallei group</taxon>
    </lineage>
</organism>
<accession>A0A0E1W238</accession>
<dbReference type="HOGENOM" id="CLU_3165585_0_0_4"/>
<gene>
    <name evidence="1" type="ORF">BURPS1710A_A0520</name>
</gene>
<reference evidence="1" key="1">
    <citation type="submission" date="2009-05" db="EMBL/GenBank/DDBJ databases">
        <authorList>
            <person name="Harkins D.M."/>
            <person name="DeShazer D."/>
            <person name="Woods D.E."/>
            <person name="Brinkac L.M."/>
            <person name="Brown K.A."/>
            <person name="Hung G.C."/>
            <person name="Tuanyok A."/>
            <person name="Zhang B."/>
            <person name="Nierman W.C."/>
        </authorList>
    </citation>
    <scope>NUCLEOTIDE SEQUENCE [LARGE SCALE GENOMIC DNA]</scope>
    <source>
        <strain evidence="1">1710a</strain>
    </source>
</reference>
<dbReference type="AlphaFoldDB" id="A0A0E1W238"/>
<name>A0A0E1W238_BURPE</name>
<proteinExistence type="predicted"/>
<protein>
    <submittedName>
        <fullName evidence="1">Uncharacterized protein</fullName>
    </submittedName>
</protein>